<gene>
    <name evidence="2" type="primary">RPL24_2</name>
    <name evidence="2" type="ORF">K7432_003803</name>
</gene>
<dbReference type="GO" id="GO:0005840">
    <property type="term" value="C:ribosome"/>
    <property type="evidence" value="ECO:0007669"/>
    <property type="project" value="UniProtKB-KW"/>
</dbReference>
<keyword evidence="2" id="KW-0687">Ribonucleoprotein</keyword>
<comment type="caution">
    <text evidence="2">The sequence shown here is derived from an EMBL/GenBank/DDBJ whole genome shotgun (WGS) entry which is preliminary data.</text>
</comment>
<keyword evidence="3" id="KW-1185">Reference proteome</keyword>
<feature type="compositionally biased region" description="Polar residues" evidence="1">
    <location>
        <begin position="85"/>
        <end position="94"/>
    </location>
</feature>
<dbReference type="Gene3D" id="6.10.250.1270">
    <property type="match status" value="1"/>
</dbReference>
<name>A0ABR2W6G7_9FUNG</name>
<protein>
    <submittedName>
        <fullName evidence="2">60S ribosomal protein L24</fullName>
    </submittedName>
</protein>
<evidence type="ECO:0000313" key="2">
    <source>
        <dbReference type="EMBL" id="KAK9720929.1"/>
    </source>
</evidence>
<dbReference type="PANTHER" id="PTHR10792:SF1">
    <property type="entry name" value="RIBOSOMAL PROTEIN L24"/>
    <property type="match status" value="1"/>
</dbReference>
<keyword evidence="2" id="KW-0689">Ribosomal protein</keyword>
<dbReference type="Gene3D" id="2.30.170.20">
    <property type="entry name" value="Ribosomal protein L24e"/>
    <property type="match status" value="1"/>
</dbReference>
<dbReference type="InterPro" id="IPR056366">
    <property type="entry name" value="Ribosomal_eL24"/>
</dbReference>
<dbReference type="PANTHER" id="PTHR10792">
    <property type="entry name" value="60S RIBOSOMAL PROTEIN L24"/>
    <property type="match status" value="1"/>
</dbReference>
<dbReference type="InterPro" id="IPR038630">
    <property type="entry name" value="L24e/L24_sf"/>
</dbReference>
<sequence>MNPRKISWTVVFRRMHKKGITEEIAKKRTRRTVKHQRAVVGASWEAIRAKRNQKPEVRAAARQAAIRDAKDKKKVEQTKKKETRASQPKISKQQAKGARTVVAANSR</sequence>
<proteinExistence type="predicted"/>
<dbReference type="Proteomes" id="UP001479436">
    <property type="component" value="Unassembled WGS sequence"/>
</dbReference>
<organism evidence="2 3">
    <name type="scientific">Basidiobolus ranarum</name>
    <dbReference type="NCBI Taxonomy" id="34480"/>
    <lineage>
        <taxon>Eukaryota</taxon>
        <taxon>Fungi</taxon>
        <taxon>Fungi incertae sedis</taxon>
        <taxon>Zoopagomycota</taxon>
        <taxon>Entomophthoromycotina</taxon>
        <taxon>Basidiobolomycetes</taxon>
        <taxon>Basidiobolales</taxon>
        <taxon>Basidiobolaceae</taxon>
        <taxon>Basidiobolus</taxon>
    </lineage>
</organism>
<accession>A0ABR2W6G7</accession>
<evidence type="ECO:0000256" key="1">
    <source>
        <dbReference type="SAM" id="MobiDB-lite"/>
    </source>
</evidence>
<feature type="compositionally biased region" description="Basic and acidic residues" evidence="1">
    <location>
        <begin position="63"/>
        <end position="84"/>
    </location>
</feature>
<evidence type="ECO:0000313" key="3">
    <source>
        <dbReference type="Proteomes" id="UP001479436"/>
    </source>
</evidence>
<dbReference type="EMBL" id="JASJQH010006996">
    <property type="protein sequence ID" value="KAK9720929.1"/>
    <property type="molecule type" value="Genomic_DNA"/>
</dbReference>
<feature type="region of interest" description="Disordered" evidence="1">
    <location>
        <begin position="63"/>
        <end position="107"/>
    </location>
</feature>
<reference evidence="2 3" key="1">
    <citation type="submission" date="2023-04" db="EMBL/GenBank/DDBJ databases">
        <title>Genome of Basidiobolus ranarum AG-B5.</title>
        <authorList>
            <person name="Stajich J.E."/>
            <person name="Carter-House D."/>
            <person name="Gryganskyi A."/>
        </authorList>
    </citation>
    <scope>NUCLEOTIDE SEQUENCE [LARGE SCALE GENOMIC DNA]</scope>
    <source>
        <strain evidence="2 3">AG-B5</strain>
    </source>
</reference>